<gene>
    <name evidence="1" type="ORF">EBQ10_03080</name>
</gene>
<dbReference type="RefSeq" id="WP_126919888.1">
    <property type="nucleotide sequence ID" value="NZ_CP033905.1"/>
</dbReference>
<dbReference type="EMBL" id="CP033905">
    <property type="protein sequence ID" value="AZR06375.1"/>
    <property type="molecule type" value="Genomic_DNA"/>
</dbReference>
<organism evidence="1 2">
    <name type="scientific">Trueperella pyogenes</name>
    <dbReference type="NCBI Taxonomy" id="1661"/>
    <lineage>
        <taxon>Bacteria</taxon>
        <taxon>Bacillati</taxon>
        <taxon>Actinomycetota</taxon>
        <taxon>Actinomycetes</taxon>
        <taxon>Actinomycetales</taxon>
        <taxon>Actinomycetaceae</taxon>
        <taxon>Trueperella</taxon>
    </lineage>
</organism>
<evidence type="ECO:0000313" key="1">
    <source>
        <dbReference type="EMBL" id="AZR06375.1"/>
    </source>
</evidence>
<reference evidence="1 2" key="1">
    <citation type="submission" date="2018-11" db="EMBL/GenBank/DDBJ databases">
        <title>Multidrug-resistant genes are associated with an 42-kb island TGI1 carrying a complex class 1 integron in a Trueperella pyogenes.</title>
        <authorList>
            <person name="Dong W."/>
        </authorList>
    </citation>
    <scope>NUCLEOTIDE SEQUENCE [LARGE SCALE GENOMIC DNA]</scope>
    <source>
        <strain evidence="1 2">TP4</strain>
    </source>
</reference>
<dbReference type="Proteomes" id="UP000275951">
    <property type="component" value="Chromosome"/>
</dbReference>
<accession>A0A3Q9GHW4</accession>
<proteinExistence type="predicted"/>
<dbReference type="AlphaFoldDB" id="A0A3Q9GHW4"/>
<evidence type="ECO:0000313" key="2">
    <source>
        <dbReference type="Proteomes" id="UP000275951"/>
    </source>
</evidence>
<name>A0A3Q9GHW4_9ACTO</name>
<protein>
    <submittedName>
        <fullName evidence="1">Uncharacterized protein</fullName>
    </submittedName>
</protein>
<sequence>MAKKTNTATADVKPVVHAKTDLFTYDTDMGPIRLPYLENVPVRILEDHAEDPFPVFLAAVLEEFLDEEATKIRREMTIHEFNTMIDKWVADSGLTLGESGALAS</sequence>